<organism evidence="8 9">
    <name type="scientific">Soehngenia longivitae</name>
    <dbReference type="NCBI Taxonomy" id="2562294"/>
    <lineage>
        <taxon>Bacteria</taxon>
        <taxon>Bacillati</taxon>
        <taxon>Bacillota</taxon>
        <taxon>Tissierellia</taxon>
        <taxon>Tissierellales</taxon>
        <taxon>Tissierellaceae</taxon>
        <taxon>Soehngenia</taxon>
    </lineage>
</organism>
<dbReference type="Proteomes" id="UP000298381">
    <property type="component" value="Unassembled WGS sequence"/>
</dbReference>
<comment type="subunit">
    <text evidence="3">Homodimer.</text>
</comment>
<keyword evidence="5 8" id="KW-0808">Transferase</keyword>
<dbReference type="Gene3D" id="3.40.640.10">
    <property type="entry name" value="Type I PLP-dependent aspartate aminotransferase-like (Major domain)"/>
    <property type="match status" value="1"/>
</dbReference>
<protein>
    <submittedName>
        <fullName evidence="8">PLP-dependent aminotransferase family protein</fullName>
    </submittedName>
</protein>
<evidence type="ECO:0000256" key="2">
    <source>
        <dbReference type="ARBA" id="ARBA00007441"/>
    </source>
</evidence>
<dbReference type="AlphaFoldDB" id="A0A4Z0D7A9"/>
<dbReference type="EMBL" id="SRIB01000004">
    <property type="protein sequence ID" value="TFZ40773.1"/>
    <property type="molecule type" value="Genomic_DNA"/>
</dbReference>
<dbReference type="InterPro" id="IPR050859">
    <property type="entry name" value="Class-I_PLP-dep_aminotransf"/>
</dbReference>
<comment type="caution">
    <text evidence="8">The sequence shown here is derived from an EMBL/GenBank/DDBJ whole genome shotgun (WGS) entry which is preliminary data.</text>
</comment>
<feature type="domain" description="Aminotransferase class I/classII large" evidence="7">
    <location>
        <begin position="27"/>
        <end position="385"/>
    </location>
</feature>
<name>A0A4Z0D7A9_9FIRM</name>
<evidence type="ECO:0000259" key="7">
    <source>
        <dbReference type="Pfam" id="PF00155"/>
    </source>
</evidence>
<dbReference type="InterPro" id="IPR015421">
    <property type="entry name" value="PyrdxlP-dep_Trfase_major"/>
</dbReference>
<dbReference type="InterPro" id="IPR015424">
    <property type="entry name" value="PyrdxlP-dep_Trfase"/>
</dbReference>
<dbReference type="GO" id="GO:0030170">
    <property type="term" value="F:pyridoxal phosphate binding"/>
    <property type="evidence" value="ECO:0007669"/>
    <property type="project" value="InterPro"/>
</dbReference>
<evidence type="ECO:0000313" key="9">
    <source>
        <dbReference type="Proteomes" id="UP000298381"/>
    </source>
</evidence>
<evidence type="ECO:0000256" key="6">
    <source>
        <dbReference type="ARBA" id="ARBA00022898"/>
    </source>
</evidence>
<dbReference type="InterPro" id="IPR015422">
    <property type="entry name" value="PyrdxlP-dep_Trfase_small"/>
</dbReference>
<evidence type="ECO:0000313" key="8">
    <source>
        <dbReference type="EMBL" id="TFZ40773.1"/>
    </source>
</evidence>
<comment type="similarity">
    <text evidence="2">Belongs to the class-I pyridoxal-phosphate-dependent aminotransferase family.</text>
</comment>
<dbReference type="GO" id="GO:1901605">
    <property type="term" value="P:alpha-amino acid metabolic process"/>
    <property type="evidence" value="ECO:0007669"/>
    <property type="project" value="TreeGrafter"/>
</dbReference>
<sequence>MVKFADRILKIPDDPLNEIMKLSSDRDVISFSLGSPSKEAYPTQFIINATNKLLTEDPVSILSYGLQEGYVPLRKNFIEHIAKKRNINAKLENVLITTGATQGIELVSQTFIQDGDVVLVESPTFFAALPVFKKYGATVIPVKMDYEGIDLNDLETKLKKYNPKLLYIIPTFQNPTGISLSKERRIDICELADKYKTVILEDDPYYDLRFIGEPVLPIKSFDKYDNVIYLSSFSKILAPGLRVGVIVANKEIVEKLVLAKSGADTNTSLLSQGICSEFLESGFYESHLTEIFPLYLNRLNKMVDCIEQFFPENIQMIKPEGGLFIWLGLPNKIDTQALLQISSQKYKVSYVPGSIFFINQSECKNYIRLNFSSNDESTIELGMKRLSMVFKDYISGLSF</sequence>
<evidence type="ECO:0000256" key="1">
    <source>
        <dbReference type="ARBA" id="ARBA00001933"/>
    </source>
</evidence>
<keyword evidence="4 8" id="KW-0032">Aminotransferase</keyword>
<dbReference type="OrthoDB" id="9808770at2"/>
<keyword evidence="9" id="KW-1185">Reference proteome</keyword>
<dbReference type="FunFam" id="3.40.640.10:FF:000053">
    <property type="entry name" value="Aminotransferase, class I"/>
    <property type="match status" value="1"/>
</dbReference>
<evidence type="ECO:0000256" key="4">
    <source>
        <dbReference type="ARBA" id="ARBA00022576"/>
    </source>
</evidence>
<keyword evidence="6" id="KW-0663">Pyridoxal phosphate</keyword>
<dbReference type="PANTHER" id="PTHR42790:SF19">
    <property type="entry name" value="KYNURENINE_ALPHA-AMINOADIPATE AMINOTRANSFERASE, MITOCHONDRIAL"/>
    <property type="match status" value="1"/>
</dbReference>
<dbReference type="RefSeq" id="WP_135270799.1">
    <property type="nucleotide sequence ID" value="NZ_SRIB01000004.1"/>
</dbReference>
<dbReference type="CDD" id="cd00609">
    <property type="entry name" value="AAT_like"/>
    <property type="match status" value="1"/>
</dbReference>
<dbReference type="Pfam" id="PF00155">
    <property type="entry name" value="Aminotran_1_2"/>
    <property type="match status" value="1"/>
</dbReference>
<dbReference type="GO" id="GO:0008483">
    <property type="term" value="F:transaminase activity"/>
    <property type="evidence" value="ECO:0007669"/>
    <property type="project" value="UniProtKB-KW"/>
</dbReference>
<comment type="cofactor">
    <cofactor evidence="1">
        <name>pyridoxal 5'-phosphate</name>
        <dbReference type="ChEBI" id="CHEBI:597326"/>
    </cofactor>
</comment>
<reference evidence="8 9" key="1">
    <citation type="submission" date="2019-03" db="EMBL/GenBank/DDBJ databases">
        <title>Draft genome sequence data and analysis of a Fermenting Bacterium, Soehngenia longevitae strain 1933PT, isolated from petroleum reservoir in Azerbaijan.</title>
        <authorList>
            <person name="Grouzdev D.S."/>
            <person name="Bidzhieva S.K."/>
            <person name="Sokolova D.S."/>
            <person name="Tourova T.P."/>
            <person name="Poltaraus A.B."/>
            <person name="Nazina T.N."/>
        </authorList>
    </citation>
    <scope>NUCLEOTIDE SEQUENCE [LARGE SCALE GENOMIC DNA]</scope>
    <source>
        <strain evidence="8 9">1933P</strain>
    </source>
</reference>
<dbReference type="Gene3D" id="3.90.1150.10">
    <property type="entry name" value="Aspartate Aminotransferase, domain 1"/>
    <property type="match status" value="1"/>
</dbReference>
<accession>A0A4Z0D7A9</accession>
<dbReference type="SUPFAM" id="SSF53383">
    <property type="entry name" value="PLP-dependent transferases"/>
    <property type="match status" value="1"/>
</dbReference>
<evidence type="ECO:0000256" key="5">
    <source>
        <dbReference type="ARBA" id="ARBA00022679"/>
    </source>
</evidence>
<dbReference type="InterPro" id="IPR004839">
    <property type="entry name" value="Aminotransferase_I/II_large"/>
</dbReference>
<proteinExistence type="inferred from homology"/>
<gene>
    <name evidence="8" type="ORF">E4100_04240</name>
</gene>
<dbReference type="PANTHER" id="PTHR42790">
    <property type="entry name" value="AMINOTRANSFERASE"/>
    <property type="match status" value="1"/>
</dbReference>
<evidence type="ECO:0000256" key="3">
    <source>
        <dbReference type="ARBA" id="ARBA00011738"/>
    </source>
</evidence>